<proteinExistence type="predicted"/>
<dbReference type="PANTHER" id="PTHR47691">
    <property type="entry name" value="REGULATOR-RELATED"/>
    <property type="match status" value="1"/>
</dbReference>
<evidence type="ECO:0000313" key="1">
    <source>
        <dbReference type="EMBL" id="SCF15651.1"/>
    </source>
</evidence>
<accession>A0A1C4Y5K3</accession>
<dbReference type="RefSeq" id="WP_141710396.1">
    <property type="nucleotide sequence ID" value="NZ_FMCR01000003.1"/>
</dbReference>
<dbReference type="InterPro" id="IPR011990">
    <property type="entry name" value="TPR-like_helical_dom_sf"/>
</dbReference>
<dbReference type="SUPFAM" id="SSF52540">
    <property type="entry name" value="P-loop containing nucleoside triphosphate hydrolases"/>
    <property type="match status" value="1"/>
</dbReference>
<dbReference type="EMBL" id="FMCR01000003">
    <property type="protein sequence ID" value="SCF15651.1"/>
    <property type="molecule type" value="Genomic_DNA"/>
</dbReference>
<dbReference type="PRINTS" id="PR00364">
    <property type="entry name" value="DISEASERSIST"/>
</dbReference>
<dbReference type="AlphaFoldDB" id="A0A1C4Y5K3"/>
<gene>
    <name evidence="1" type="ORF">GA0070561_3954</name>
</gene>
<evidence type="ECO:0000313" key="2">
    <source>
        <dbReference type="Proteomes" id="UP000198864"/>
    </source>
</evidence>
<dbReference type="Gene3D" id="1.25.40.10">
    <property type="entry name" value="Tetratricopeptide repeat domain"/>
    <property type="match status" value="1"/>
</dbReference>
<dbReference type="PANTHER" id="PTHR47691:SF3">
    <property type="entry name" value="HTH-TYPE TRANSCRIPTIONAL REGULATOR RV0890C-RELATED"/>
    <property type="match status" value="1"/>
</dbReference>
<sequence length="702" mass="76524">MEPASGSSSHNVAEGLLAHQVLQVGSSGAIYVEQPRAAARVPEPPHMLPGGIGRIVGRHHLLHEMDEAMTTPGSRCCMLWGLAGSGKTTLAVAWASSRIAEYPDGQFFVDMCAYSGTPRIETRDALRSFLATLGINRSDLPDNEAEWGGVFRAVTAGRRCLVIVDNVGSYEQVRDLVPGFGSVLVVTSRRAIPEMSVRHDARVIKLPLLTLDEGVELIAERVGFVRVEREQAAAQRIVQLLEGHPLALAIVSAKLAIQTTWTIDDAARGIEEEQSPLRFLDDAGLGIEVGRVISWSLDDLDAATTKVLYVASMLPSNECSVAVLCLVLDQPRRVGDRSLQALCLASLIDEISPGRYRFHDLMKAYLAETLGQVLDPAEQELTARRIRTVYLALSYAADRAIDPHRDSLPVDQELLAVAGSTSFTVAQALSWFESITASMTYLIEQARADDDFTFITRFARALNTFLYWRQDVTRTLSVQREAVAAAAAGDPAMEALSRRALGRAYADIGQLEPAKEQLRASMALDAASGDDSGRASSHHAMAELCLRSGDHRDALRWGLRAARESRNGNNVVREARGLYDAARALNELGHHSWARGLGLRSLAMCEERGNDYGRALALRLLGATGLRSGEVEEGCTWLERAWRVEESLGNFRSVRTILGQLEQAYGQGGNVSAVEEVRRALARLEHYPDLTQSTLVVGSPAI</sequence>
<name>A0A1C4Y5K3_9ACTN</name>
<dbReference type="STRING" id="285676.GA0070561_3954"/>
<protein>
    <submittedName>
        <fullName evidence="1">NB-ARC domain-containing protein</fullName>
    </submittedName>
</protein>
<dbReference type="InterPro" id="IPR027417">
    <property type="entry name" value="P-loop_NTPase"/>
</dbReference>
<dbReference type="Proteomes" id="UP000198864">
    <property type="component" value="Unassembled WGS sequence"/>
</dbReference>
<dbReference type="SUPFAM" id="SSF48452">
    <property type="entry name" value="TPR-like"/>
    <property type="match status" value="1"/>
</dbReference>
<dbReference type="Gene3D" id="3.40.50.300">
    <property type="entry name" value="P-loop containing nucleotide triphosphate hydrolases"/>
    <property type="match status" value="1"/>
</dbReference>
<dbReference type="GO" id="GO:0043531">
    <property type="term" value="F:ADP binding"/>
    <property type="evidence" value="ECO:0007669"/>
    <property type="project" value="InterPro"/>
</dbReference>
<organism evidence="1 2">
    <name type="scientific">Micromonospora saelicesensis</name>
    <dbReference type="NCBI Taxonomy" id="285676"/>
    <lineage>
        <taxon>Bacteria</taxon>
        <taxon>Bacillati</taxon>
        <taxon>Actinomycetota</taxon>
        <taxon>Actinomycetes</taxon>
        <taxon>Micromonosporales</taxon>
        <taxon>Micromonosporaceae</taxon>
        <taxon>Micromonospora</taxon>
    </lineage>
</organism>
<reference evidence="1 2" key="1">
    <citation type="submission" date="2016-06" db="EMBL/GenBank/DDBJ databases">
        <authorList>
            <person name="Kjaerup R.B."/>
            <person name="Dalgaard T.S."/>
            <person name="Juul-Madsen H.R."/>
        </authorList>
    </citation>
    <scope>NUCLEOTIDE SEQUENCE [LARGE SCALE GENOMIC DNA]</scope>
    <source>
        <strain evidence="1 2">DSM 44871</strain>
    </source>
</reference>